<organism evidence="2 3">
    <name type="scientific">Romanomermis culicivorax</name>
    <name type="common">Nematode worm</name>
    <dbReference type="NCBI Taxonomy" id="13658"/>
    <lineage>
        <taxon>Eukaryota</taxon>
        <taxon>Metazoa</taxon>
        <taxon>Ecdysozoa</taxon>
        <taxon>Nematoda</taxon>
        <taxon>Enoplea</taxon>
        <taxon>Dorylaimia</taxon>
        <taxon>Mermithida</taxon>
        <taxon>Mermithoidea</taxon>
        <taxon>Mermithidae</taxon>
        <taxon>Romanomermis</taxon>
    </lineage>
</organism>
<sequence>IGHQSLLFSLANSFTLAIAADRFYAAVLPLRYKQMVENTGSLSANQRSHKLFLCSMSNKLLFGAIVQSDRGSNDGPYFTILNTTSGLSNFVIYLICLKDQEKKEEGEKHAPHSGRNICVTGHLGRRTEL</sequence>
<protein>
    <submittedName>
        <fullName evidence="3">Vomeronasal type-1 receptor</fullName>
    </submittedName>
</protein>
<accession>A0A915IEV1</accession>
<evidence type="ECO:0000313" key="3">
    <source>
        <dbReference type="WBParaSite" id="nRc.2.0.1.t12422-RA"/>
    </source>
</evidence>
<evidence type="ECO:0000313" key="2">
    <source>
        <dbReference type="Proteomes" id="UP000887565"/>
    </source>
</evidence>
<name>A0A915IEV1_ROMCU</name>
<dbReference type="WBParaSite" id="nRc.2.0.1.t12422-RA">
    <property type="protein sequence ID" value="nRc.2.0.1.t12422-RA"/>
    <property type="gene ID" value="nRc.2.0.1.g12422"/>
</dbReference>
<feature type="chain" id="PRO_5038101222" evidence="1">
    <location>
        <begin position="20"/>
        <end position="129"/>
    </location>
</feature>
<feature type="signal peptide" evidence="1">
    <location>
        <begin position="1"/>
        <end position="19"/>
    </location>
</feature>
<evidence type="ECO:0000256" key="1">
    <source>
        <dbReference type="SAM" id="SignalP"/>
    </source>
</evidence>
<dbReference type="Proteomes" id="UP000887565">
    <property type="component" value="Unplaced"/>
</dbReference>
<reference evidence="3" key="1">
    <citation type="submission" date="2022-11" db="UniProtKB">
        <authorList>
            <consortium name="WormBaseParasite"/>
        </authorList>
    </citation>
    <scope>IDENTIFICATION</scope>
</reference>
<proteinExistence type="predicted"/>
<keyword evidence="2" id="KW-1185">Reference proteome</keyword>
<keyword evidence="1" id="KW-0732">Signal</keyword>
<dbReference type="AlphaFoldDB" id="A0A915IEV1"/>